<evidence type="ECO:0000256" key="1">
    <source>
        <dbReference type="SAM" id="Phobius"/>
    </source>
</evidence>
<dbReference type="EMBL" id="JBBEUB010000010">
    <property type="protein sequence ID" value="MEJ2905164.1"/>
    <property type="molecule type" value="Genomic_DNA"/>
</dbReference>
<protein>
    <submittedName>
        <fullName evidence="2">STM3941 family protein</fullName>
    </submittedName>
</protein>
<gene>
    <name evidence="2" type="ORF">WAE58_22150</name>
</gene>
<feature type="transmembrane region" description="Helical" evidence="1">
    <location>
        <begin position="49"/>
        <end position="71"/>
    </location>
</feature>
<keyword evidence="1" id="KW-0812">Transmembrane</keyword>
<keyword evidence="1" id="KW-1133">Transmembrane helix</keyword>
<sequence>MTTPSNQIEIPLSKTKLFLLFAGSLVFVILGIWLTWYELTTSPYHRKRPYFGLVIGPLANIFFGTAAYFLCKKLFDRKPGLIISDEGIFDNSGAFNIGLIPWTDVLRIKEVSVGKQTFINVVVKDPLAYIARQKEPIQRRLMKMSYDMYGSAIGITSNGLQCRRKDLLELLKANFRKWKRKQNQIVNDNHIS</sequence>
<reference evidence="2 3" key="1">
    <citation type="submission" date="2024-03" db="EMBL/GenBank/DDBJ databases">
        <title>Sequence of Lycoming College Course Isolates.</title>
        <authorList>
            <person name="Plotts O."/>
            <person name="Newman J."/>
        </authorList>
    </citation>
    <scope>NUCLEOTIDE SEQUENCE [LARGE SCALE GENOMIC DNA]</scope>
    <source>
        <strain evidence="2 3">CJB-3</strain>
    </source>
</reference>
<evidence type="ECO:0000313" key="3">
    <source>
        <dbReference type="Proteomes" id="UP001378956"/>
    </source>
</evidence>
<dbReference type="InterPro" id="IPR048136">
    <property type="entry name" value="STM3941-like"/>
</dbReference>
<comment type="caution">
    <text evidence="2">The sequence shown here is derived from an EMBL/GenBank/DDBJ whole genome shotgun (WGS) entry which is preliminary data.</text>
</comment>
<keyword evidence="3" id="KW-1185">Reference proteome</keyword>
<proteinExistence type="predicted"/>
<keyword evidence="1" id="KW-0472">Membrane</keyword>
<dbReference type="RefSeq" id="WP_337717729.1">
    <property type="nucleotide sequence ID" value="NZ_JBBEUB010000010.1"/>
</dbReference>
<dbReference type="Proteomes" id="UP001378956">
    <property type="component" value="Unassembled WGS sequence"/>
</dbReference>
<dbReference type="NCBIfam" id="NF041635">
    <property type="entry name" value="STM3941_fam"/>
    <property type="match status" value="1"/>
</dbReference>
<feature type="transmembrane region" description="Helical" evidence="1">
    <location>
        <begin position="17"/>
        <end position="37"/>
    </location>
</feature>
<evidence type="ECO:0000313" key="2">
    <source>
        <dbReference type="EMBL" id="MEJ2905164.1"/>
    </source>
</evidence>
<name>A0ABU8NSC2_9SPHI</name>
<accession>A0ABU8NSC2</accession>
<organism evidence="2 3">
    <name type="scientific">Pedobacter panaciterrae</name>
    <dbReference type="NCBI Taxonomy" id="363849"/>
    <lineage>
        <taxon>Bacteria</taxon>
        <taxon>Pseudomonadati</taxon>
        <taxon>Bacteroidota</taxon>
        <taxon>Sphingobacteriia</taxon>
        <taxon>Sphingobacteriales</taxon>
        <taxon>Sphingobacteriaceae</taxon>
        <taxon>Pedobacter</taxon>
    </lineage>
</organism>